<comment type="similarity">
    <text evidence="1">Belongs to the glycosyl hydrolase 2 family.</text>
</comment>
<dbReference type="Proteomes" id="UP000199072">
    <property type="component" value="Unassembled WGS sequence"/>
</dbReference>
<dbReference type="InterPro" id="IPR051913">
    <property type="entry name" value="GH2_Domain-Containing"/>
</dbReference>
<dbReference type="InterPro" id="IPR006102">
    <property type="entry name" value="Ig-like_GH2"/>
</dbReference>
<reference evidence="8 9" key="1">
    <citation type="submission" date="2016-10" db="EMBL/GenBank/DDBJ databases">
        <authorList>
            <person name="de Groot N.N."/>
        </authorList>
    </citation>
    <scope>NUCLEOTIDE SEQUENCE [LARGE SCALE GENOMIC DNA]</scope>
    <source>
        <strain evidence="8 9">47C3B</strain>
    </source>
</reference>
<dbReference type="InterPro" id="IPR017853">
    <property type="entry name" value="GH"/>
</dbReference>
<dbReference type="InterPro" id="IPR036156">
    <property type="entry name" value="Beta-gal/glucu_dom_sf"/>
</dbReference>
<name>A0A1G7GB65_9SPHI</name>
<dbReference type="InterPro" id="IPR008979">
    <property type="entry name" value="Galactose-bd-like_sf"/>
</dbReference>
<sequence length="779" mass="86776">MKIIALSLLLAAASPVLAQDYHMQPIPIQTRWAKDVSPTNALKEYPRPQLVRANWTNLNGLWDYTITAKDATQPTKADGKILVPYPIESALSGVKKALLPNQNLWYKRSFQKPALKTGERVQLNFGAVDYQATVFVNSTQVGQHEGGYTEFSFDITSALKDGSNEIVVKVFDPSDQGVGPHGKQVLNPKDIYYTPTSGIWQTVWLEVLPAHAISSLTITPDIDRSVVNITVNSAATSPVQLMIDGKTVNGTTNKNMAIPIKNVRLWSPATPNLYEFSAKLGSDVVKSYFGMRKIAVQKDEKGFDRIFLNNKPYYNLGALDQGFWPDGLYTAPTDEALAFDIIAIKAMGFNTIRKHIKVEPARWYYHADKSGMLVWQDLVNPNQGLPEGAKAAFEKQSAEEVLQLHNYPSIVTWVLFNEKWGQYDQERLTKWLKAADPSRIVNGHTGELLYVNEQLRSPSPNAYISADMTDVHAYPDPMNSLKMNGKAQVCGEFGGIGVFIPDHQWITGSAWGYVQEKPAGLKAKYTIMQQHLQLFQNEGLGGSIYTQPFDVEGEQNGLMTYDREVVKIPFAELREIHKFLNPDMGIIPVVTAKDADLTEPGLLYSKLLQEYIDGKRDGAFLKKMAMMASQAGDKSGAALAGADYIKTIKTPLSDDDIQSVIQFTASTKDAGFAYMNSNAEVFKRTMGDRKYTVAVMNMIFKGEMEPLMQAKAGWDEIEAKIKPYGAAGEEIFLRAKTIAFYNEQNWAGYKPVAKAYLDKYGKNISGNEKTTFQQAIDQH</sequence>
<organism evidence="8 9">
    <name type="scientific">Mucilaginibacter pineti</name>
    <dbReference type="NCBI Taxonomy" id="1391627"/>
    <lineage>
        <taxon>Bacteria</taxon>
        <taxon>Pseudomonadati</taxon>
        <taxon>Bacteroidota</taxon>
        <taxon>Sphingobacteriia</taxon>
        <taxon>Sphingobacteriales</taxon>
        <taxon>Sphingobacteriaceae</taxon>
        <taxon>Mucilaginibacter</taxon>
    </lineage>
</organism>
<dbReference type="InterPro" id="IPR006103">
    <property type="entry name" value="Glyco_hydro_2_cat"/>
</dbReference>
<dbReference type="EMBL" id="FNAI01000010">
    <property type="protein sequence ID" value="SDE85269.1"/>
    <property type="molecule type" value="Genomic_DNA"/>
</dbReference>
<evidence type="ECO:0000313" key="9">
    <source>
        <dbReference type="Proteomes" id="UP000199072"/>
    </source>
</evidence>
<feature type="signal peptide" evidence="4">
    <location>
        <begin position="1"/>
        <end position="18"/>
    </location>
</feature>
<gene>
    <name evidence="8" type="ORF">SAMN05216464_11056</name>
</gene>
<accession>A0A1G7GB65</accession>
<dbReference type="AlphaFoldDB" id="A0A1G7GB65"/>
<keyword evidence="4" id="KW-0732">Signal</keyword>
<dbReference type="PANTHER" id="PTHR42732">
    <property type="entry name" value="BETA-GALACTOSIDASE"/>
    <property type="match status" value="1"/>
</dbReference>
<proteinExistence type="inferred from homology"/>
<keyword evidence="3" id="KW-0326">Glycosidase</keyword>
<feature type="domain" description="Glycoside hydrolase family 2 catalytic" evidence="6">
    <location>
        <begin position="335"/>
        <end position="443"/>
    </location>
</feature>
<dbReference type="SUPFAM" id="SSF51445">
    <property type="entry name" value="(Trans)glycosidases"/>
    <property type="match status" value="1"/>
</dbReference>
<dbReference type="Gene3D" id="3.20.20.80">
    <property type="entry name" value="Glycosidases"/>
    <property type="match status" value="1"/>
</dbReference>
<evidence type="ECO:0000256" key="3">
    <source>
        <dbReference type="ARBA" id="ARBA00023295"/>
    </source>
</evidence>
<evidence type="ECO:0000256" key="1">
    <source>
        <dbReference type="ARBA" id="ARBA00007401"/>
    </source>
</evidence>
<feature type="chain" id="PRO_5011735424" evidence="4">
    <location>
        <begin position="19"/>
        <end position="779"/>
    </location>
</feature>
<dbReference type="Pfam" id="PF02837">
    <property type="entry name" value="Glyco_hydro_2_N"/>
    <property type="match status" value="1"/>
</dbReference>
<dbReference type="InterPro" id="IPR006104">
    <property type="entry name" value="Glyco_hydro_2_N"/>
</dbReference>
<evidence type="ECO:0000313" key="8">
    <source>
        <dbReference type="EMBL" id="SDE85269.1"/>
    </source>
</evidence>
<dbReference type="RefSeq" id="WP_091151882.1">
    <property type="nucleotide sequence ID" value="NZ_FNAI01000010.1"/>
</dbReference>
<dbReference type="SUPFAM" id="SSF49785">
    <property type="entry name" value="Galactose-binding domain-like"/>
    <property type="match status" value="1"/>
</dbReference>
<dbReference type="InterPro" id="IPR013783">
    <property type="entry name" value="Ig-like_fold"/>
</dbReference>
<keyword evidence="9" id="KW-1185">Reference proteome</keyword>
<evidence type="ECO:0000256" key="2">
    <source>
        <dbReference type="ARBA" id="ARBA00022801"/>
    </source>
</evidence>
<evidence type="ECO:0000259" key="5">
    <source>
        <dbReference type="Pfam" id="PF00703"/>
    </source>
</evidence>
<dbReference type="SUPFAM" id="SSF49303">
    <property type="entry name" value="beta-Galactosidase/glucuronidase domain"/>
    <property type="match status" value="1"/>
</dbReference>
<evidence type="ECO:0000259" key="7">
    <source>
        <dbReference type="Pfam" id="PF02837"/>
    </source>
</evidence>
<dbReference type="PANTHER" id="PTHR42732:SF2">
    <property type="entry name" value="BETA-MANNOSIDASE"/>
    <property type="match status" value="1"/>
</dbReference>
<feature type="domain" description="Glycoside hydrolase family 2 immunoglobulin-like beta-sandwich" evidence="5">
    <location>
        <begin position="249"/>
        <end position="292"/>
    </location>
</feature>
<dbReference type="Pfam" id="PF02836">
    <property type="entry name" value="Glyco_hydro_2_C"/>
    <property type="match status" value="1"/>
</dbReference>
<dbReference type="Gene3D" id="2.60.40.10">
    <property type="entry name" value="Immunoglobulins"/>
    <property type="match status" value="1"/>
</dbReference>
<keyword evidence="2 8" id="KW-0378">Hydrolase</keyword>
<dbReference type="Pfam" id="PF00703">
    <property type="entry name" value="Glyco_hydro_2"/>
    <property type="match status" value="1"/>
</dbReference>
<dbReference type="GO" id="GO:0004553">
    <property type="term" value="F:hydrolase activity, hydrolyzing O-glycosyl compounds"/>
    <property type="evidence" value="ECO:0007669"/>
    <property type="project" value="InterPro"/>
</dbReference>
<feature type="domain" description="Glycosyl hydrolases family 2 sugar binding" evidence="7">
    <location>
        <begin position="83"/>
        <end position="206"/>
    </location>
</feature>
<dbReference type="Gene3D" id="2.60.120.260">
    <property type="entry name" value="Galactose-binding domain-like"/>
    <property type="match status" value="1"/>
</dbReference>
<protein>
    <submittedName>
        <fullName evidence="8">Glycosyl hydrolases family 2, TIM barrel domain</fullName>
    </submittedName>
</protein>
<evidence type="ECO:0000259" key="6">
    <source>
        <dbReference type="Pfam" id="PF02836"/>
    </source>
</evidence>
<dbReference type="OrthoDB" id="9801077at2"/>
<dbReference type="STRING" id="1391627.SAMN05216464_11056"/>
<dbReference type="GO" id="GO:0005975">
    <property type="term" value="P:carbohydrate metabolic process"/>
    <property type="evidence" value="ECO:0007669"/>
    <property type="project" value="InterPro"/>
</dbReference>
<evidence type="ECO:0000256" key="4">
    <source>
        <dbReference type="SAM" id="SignalP"/>
    </source>
</evidence>